<sequence>MPTGVQDFGEFMSADIHIGFLHRKDASPVVFVNSDKQFLL</sequence>
<name>A0A1C3TYN6_9HYPH</name>
<dbReference type="EMBL" id="FMAG01000001">
    <property type="protein sequence ID" value="SCB08242.1"/>
    <property type="molecule type" value="Genomic_DNA"/>
</dbReference>
<evidence type="ECO:0000313" key="2">
    <source>
        <dbReference type="Proteomes" id="UP000199101"/>
    </source>
</evidence>
<dbReference type="Proteomes" id="UP000199101">
    <property type="component" value="Unassembled WGS sequence"/>
</dbReference>
<protein>
    <submittedName>
        <fullName evidence="1">Uncharacterized protein</fullName>
    </submittedName>
</protein>
<dbReference type="AlphaFoldDB" id="A0A1C3TYN6"/>
<keyword evidence="2" id="KW-1185">Reference proteome</keyword>
<organism evidence="1 2">
    <name type="scientific">Rhizobium multihospitium</name>
    <dbReference type="NCBI Taxonomy" id="410764"/>
    <lineage>
        <taxon>Bacteria</taxon>
        <taxon>Pseudomonadati</taxon>
        <taxon>Pseudomonadota</taxon>
        <taxon>Alphaproteobacteria</taxon>
        <taxon>Hyphomicrobiales</taxon>
        <taxon>Rhizobiaceae</taxon>
        <taxon>Rhizobium/Agrobacterium group</taxon>
        <taxon>Rhizobium</taxon>
    </lineage>
</organism>
<accession>A0A1C3TYN6</accession>
<evidence type="ECO:0000313" key="1">
    <source>
        <dbReference type="EMBL" id="SCB08242.1"/>
    </source>
</evidence>
<gene>
    <name evidence="1" type="ORF">GA0061103_1201</name>
</gene>
<dbReference type="STRING" id="410764.GA0061103_1201"/>
<proteinExistence type="predicted"/>
<reference evidence="2" key="1">
    <citation type="submission" date="2016-08" db="EMBL/GenBank/DDBJ databases">
        <authorList>
            <person name="Varghese N."/>
            <person name="Submissions Spin"/>
        </authorList>
    </citation>
    <scope>NUCLEOTIDE SEQUENCE [LARGE SCALE GENOMIC DNA]</scope>
    <source>
        <strain evidence="2">HAMBI 2975</strain>
    </source>
</reference>